<evidence type="ECO:0000256" key="3">
    <source>
        <dbReference type="ARBA" id="ARBA00023163"/>
    </source>
</evidence>
<dbReference type="EMBL" id="JBHMDM010000004">
    <property type="protein sequence ID" value="MFB9377017.1"/>
    <property type="molecule type" value="Genomic_DNA"/>
</dbReference>
<evidence type="ECO:0000313" key="6">
    <source>
        <dbReference type="Proteomes" id="UP001589748"/>
    </source>
</evidence>
<dbReference type="PANTHER" id="PTHR30146:SF153">
    <property type="entry name" value="LACTOSE OPERON REPRESSOR"/>
    <property type="match status" value="1"/>
</dbReference>
<dbReference type="Gene3D" id="3.40.50.2300">
    <property type="match status" value="2"/>
</dbReference>
<dbReference type="Proteomes" id="UP001589748">
    <property type="component" value="Unassembled WGS sequence"/>
</dbReference>
<evidence type="ECO:0000256" key="1">
    <source>
        <dbReference type="ARBA" id="ARBA00023015"/>
    </source>
</evidence>
<organism evidence="5 6">
    <name type="scientific">Kineococcus gynurae</name>
    <dbReference type="NCBI Taxonomy" id="452979"/>
    <lineage>
        <taxon>Bacteria</taxon>
        <taxon>Bacillati</taxon>
        <taxon>Actinomycetota</taxon>
        <taxon>Actinomycetes</taxon>
        <taxon>Kineosporiales</taxon>
        <taxon>Kineosporiaceae</taxon>
        <taxon>Kineococcus</taxon>
    </lineage>
</organism>
<keyword evidence="6" id="KW-1185">Reference proteome</keyword>
<dbReference type="CDD" id="cd01574">
    <property type="entry name" value="PBP1_LacI"/>
    <property type="match status" value="1"/>
</dbReference>
<evidence type="ECO:0000259" key="4">
    <source>
        <dbReference type="Pfam" id="PF13377"/>
    </source>
</evidence>
<keyword evidence="2" id="KW-0238">DNA-binding</keyword>
<keyword evidence="3" id="KW-0804">Transcription</keyword>
<keyword evidence="1" id="KW-0805">Transcription regulation</keyword>
<dbReference type="PANTHER" id="PTHR30146">
    <property type="entry name" value="LACI-RELATED TRANSCRIPTIONAL REPRESSOR"/>
    <property type="match status" value="1"/>
</dbReference>
<reference evidence="5 6" key="1">
    <citation type="submission" date="2024-09" db="EMBL/GenBank/DDBJ databases">
        <authorList>
            <person name="Sun Q."/>
            <person name="Mori K."/>
        </authorList>
    </citation>
    <scope>NUCLEOTIDE SEQUENCE [LARGE SCALE GENOMIC DNA]</scope>
    <source>
        <strain evidence="5 6">TISTR 1856</strain>
    </source>
</reference>
<gene>
    <name evidence="5" type="ORF">ACFFVI_08550</name>
</gene>
<accession>A0ABV5LSG3</accession>
<evidence type="ECO:0000256" key="2">
    <source>
        <dbReference type="ARBA" id="ARBA00023125"/>
    </source>
</evidence>
<proteinExistence type="predicted"/>
<name>A0ABV5LSG3_9ACTN</name>
<feature type="domain" description="Transcriptional regulator LacI/GalR-like sensor" evidence="4">
    <location>
        <begin position="143"/>
        <end position="314"/>
    </location>
</feature>
<dbReference type="InterPro" id="IPR046335">
    <property type="entry name" value="LacI/GalR-like_sensor"/>
</dbReference>
<dbReference type="RefSeq" id="WP_380135304.1">
    <property type="nucleotide sequence ID" value="NZ_JBHLUI010000003.1"/>
</dbReference>
<dbReference type="InterPro" id="IPR028082">
    <property type="entry name" value="Peripla_BP_I"/>
</dbReference>
<comment type="caution">
    <text evidence="5">The sequence shown here is derived from an EMBL/GenBank/DDBJ whole genome shotgun (WGS) entry which is preliminary data.</text>
</comment>
<dbReference type="SUPFAM" id="SSF53822">
    <property type="entry name" value="Periplasmic binding protein-like I"/>
    <property type="match status" value="1"/>
</dbReference>
<dbReference type="Pfam" id="PF13377">
    <property type="entry name" value="Peripla_BP_3"/>
    <property type="match status" value="1"/>
</dbReference>
<sequence length="319" mass="34343">MRTMGIAQRVRAAVRSGRDRVEVAPAPVVDDLPPSLTIGILTFSLSQLGDLHTIASVTAAAARAGCSTALYGLRAATTDDIDQGISRLIARKVDALVVVEAEVLETPEFSVPSSVPLVVTDCVASQGYPAVSMDQVDGAWQATDHLLDLGHRTVHHLAGPAGSRVAWDRTRAWRASLRHRGRSVPQEFLGDWTPLSGYRAGQAIMERPRGDVTAVFCANDQMALGLMRAFHEGGVRVPDDISVVGFDDVGEAEFFWPPLTTVRQDFDQVGVLCVGLLTEELRRRALPPEEAAQLAPVETAPHLVPVELVVRASTGPPRR</sequence>
<protein>
    <submittedName>
        <fullName evidence="5">Substrate-binding domain-containing protein</fullName>
    </submittedName>
</protein>
<evidence type="ECO:0000313" key="5">
    <source>
        <dbReference type="EMBL" id="MFB9377017.1"/>
    </source>
</evidence>